<dbReference type="OrthoDB" id="333726at2759"/>
<keyword evidence="1" id="KW-0862">Zinc</keyword>
<gene>
    <name evidence="4" type="ORF">TGDOM2_236270</name>
</gene>
<accession>A0A086JHS4</accession>
<feature type="region of interest" description="Disordered" evidence="2">
    <location>
        <begin position="1"/>
        <end position="65"/>
    </location>
</feature>
<dbReference type="EMBL" id="AHZU02001497">
    <property type="protein sequence ID" value="KFG31692.1"/>
    <property type="molecule type" value="Genomic_DNA"/>
</dbReference>
<feature type="domain" description="RING-type" evidence="3">
    <location>
        <begin position="110"/>
        <end position="147"/>
    </location>
</feature>
<feature type="compositionally biased region" description="Low complexity" evidence="2">
    <location>
        <begin position="44"/>
        <end position="54"/>
    </location>
</feature>
<sequence length="384" mass="39768">MLQTRSSSFSSSGFPASGVRNHPFQNVPGTSETQHVAPAARRGAAPSFSSFSNASPPPPPIHSAFLSQSSQFGAFPSPSSFLPGPGLRLQIQQDVRVSSLPPEKHANLFCPVCTRPSVQRCRTVPCRHLSCGSCAEEMRTAGRCSTCGAGVTDLEDLHPSDELHICRETEDCGAAFLNAASLAYHSLMVHQLPALQPLVDAVAASGDAEQTLTQLLRRLREPDERKQTVSSKQIIRPAFPASAASSPSAAPLSSLAGEAVGNPPAAPADLGQVSAVTSSPLSSAVPSSVSAGVRPPGLQSPAGDSREKKTEEQGVVLAPGGLQETAARAAESRGGRDAGIASGVWTPGIGEKGRDEGRVPQQPNVSAAPAAIEEEEDEDLEGVL</sequence>
<evidence type="ECO:0000256" key="1">
    <source>
        <dbReference type="PROSITE-ProRule" id="PRU00175"/>
    </source>
</evidence>
<feature type="compositionally biased region" description="Acidic residues" evidence="2">
    <location>
        <begin position="372"/>
        <end position="384"/>
    </location>
</feature>
<comment type="caution">
    <text evidence="4">The sequence shown here is derived from an EMBL/GenBank/DDBJ whole genome shotgun (WGS) entry which is preliminary data.</text>
</comment>
<feature type="compositionally biased region" description="Low complexity" evidence="2">
    <location>
        <begin position="1"/>
        <end position="18"/>
    </location>
</feature>
<reference evidence="4 5" key="1">
    <citation type="submission" date="2014-02" db="EMBL/GenBank/DDBJ databases">
        <authorList>
            <person name="Sibley D."/>
            <person name="Venepally P."/>
            <person name="Karamycheva S."/>
            <person name="Hadjithomas M."/>
            <person name="Khan A."/>
            <person name="Brunk B."/>
            <person name="Roos D."/>
            <person name="Caler E."/>
            <person name="Lorenzi H."/>
        </authorList>
    </citation>
    <scope>NUCLEOTIDE SEQUENCE [LARGE SCALE GENOMIC DNA]</scope>
    <source>
        <strain evidence="4 5">GAB2-2007-GAL-DOM2</strain>
    </source>
</reference>
<dbReference type="Gene3D" id="3.30.40.10">
    <property type="entry name" value="Zinc/RING finger domain, C3HC4 (zinc finger)"/>
    <property type="match status" value="1"/>
</dbReference>
<feature type="compositionally biased region" description="Polar residues" evidence="2">
    <location>
        <begin position="23"/>
        <end position="34"/>
    </location>
</feature>
<dbReference type="PROSITE" id="PS50089">
    <property type="entry name" value="ZF_RING_2"/>
    <property type="match status" value="1"/>
</dbReference>
<evidence type="ECO:0000313" key="4">
    <source>
        <dbReference type="EMBL" id="KFG31692.1"/>
    </source>
</evidence>
<keyword evidence="1" id="KW-0479">Metal-binding</keyword>
<evidence type="ECO:0000256" key="2">
    <source>
        <dbReference type="SAM" id="MobiDB-lite"/>
    </source>
</evidence>
<feature type="region of interest" description="Disordered" evidence="2">
    <location>
        <begin position="279"/>
        <end position="384"/>
    </location>
</feature>
<proteinExistence type="predicted"/>
<dbReference type="InterPro" id="IPR001841">
    <property type="entry name" value="Znf_RING"/>
</dbReference>
<dbReference type="VEuPathDB" id="ToxoDB:TGDOM2_236270"/>
<protein>
    <recommendedName>
        <fullName evidence="3">RING-type domain-containing protein</fullName>
    </recommendedName>
</protein>
<dbReference type="AlphaFoldDB" id="A0A086JHS4"/>
<dbReference type="GO" id="GO:0008270">
    <property type="term" value="F:zinc ion binding"/>
    <property type="evidence" value="ECO:0007669"/>
    <property type="project" value="UniProtKB-KW"/>
</dbReference>
<dbReference type="Proteomes" id="UP000028837">
    <property type="component" value="Unassembled WGS sequence"/>
</dbReference>
<organism evidence="4 5">
    <name type="scientific">Toxoplasma gondii GAB2-2007-GAL-DOM2</name>
    <dbReference type="NCBI Taxonomy" id="1130820"/>
    <lineage>
        <taxon>Eukaryota</taxon>
        <taxon>Sar</taxon>
        <taxon>Alveolata</taxon>
        <taxon>Apicomplexa</taxon>
        <taxon>Conoidasida</taxon>
        <taxon>Coccidia</taxon>
        <taxon>Eucoccidiorida</taxon>
        <taxon>Eimeriorina</taxon>
        <taxon>Sarcocystidae</taxon>
        <taxon>Toxoplasma</taxon>
    </lineage>
</organism>
<feature type="compositionally biased region" description="Low complexity" evidence="2">
    <location>
        <begin position="279"/>
        <end position="296"/>
    </location>
</feature>
<keyword evidence="1" id="KW-0863">Zinc-finger</keyword>
<evidence type="ECO:0000313" key="5">
    <source>
        <dbReference type="Proteomes" id="UP000028837"/>
    </source>
</evidence>
<dbReference type="InterPro" id="IPR013083">
    <property type="entry name" value="Znf_RING/FYVE/PHD"/>
</dbReference>
<evidence type="ECO:0000259" key="3">
    <source>
        <dbReference type="PROSITE" id="PS50089"/>
    </source>
</evidence>
<name>A0A086JHS4_TOXGO</name>